<dbReference type="PANTHER" id="PTHR36834">
    <property type="entry name" value="MEMBRANE PROTEIN-RELATED"/>
    <property type="match status" value="1"/>
</dbReference>
<comment type="caution">
    <text evidence="3">The sequence shown here is derived from an EMBL/GenBank/DDBJ whole genome shotgun (WGS) entry which is preliminary data.</text>
</comment>
<proteinExistence type="predicted"/>
<dbReference type="InterPro" id="IPR053150">
    <property type="entry name" value="Teicoplanin_resist-assoc"/>
</dbReference>
<accession>A0A9D1ECA6</accession>
<evidence type="ECO:0000256" key="1">
    <source>
        <dbReference type="SAM" id="Phobius"/>
    </source>
</evidence>
<keyword evidence="1" id="KW-0812">Transmembrane</keyword>
<protein>
    <submittedName>
        <fullName evidence="3">VanZ family protein</fullName>
    </submittedName>
</protein>
<feature type="domain" description="VanZ-like" evidence="2">
    <location>
        <begin position="15"/>
        <end position="142"/>
    </location>
</feature>
<reference evidence="3" key="1">
    <citation type="submission" date="2020-10" db="EMBL/GenBank/DDBJ databases">
        <authorList>
            <person name="Gilroy R."/>
        </authorList>
    </citation>
    <scope>NUCLEOTIDE SEQUENCE</scope>
    <source>
        <strain evidence="3">ChiW13-3771</strain>
    </source>
</reference>
<feature type="transmembrane region" description="Helical" evidence="1">
    <location>
        <begin position="66"/>
        <end position="88"/>
    </location>
</feature>
<feature type="transmembrane region" description="Helical" evidence="1">
    <location>
        <begin position="95"/>
        <end position="120"/>
    </location>
</feature>
<sequence length="152" mass="17292">MKQKSRIRVIWCILFVVYLAVLIYLLLFAKLMGREQIGRTYSYNLELFKEIKRFLNNTGTLGIRSVLLNLVGNVIGFMPLGFLLPLAFSRVRGIIFMTLISFTTTLVIETCQLVSCTGSFDVDDLLLNTIGGILGYLIYILLEKGITAWKER</sequence>
<dbReference type="PANTHER" id="PTHR36834:SF1">
    <property type="entry name" value="INTEGRAL MEMBRANE PROTEIN"/>
    <property type="match status" value="1"/>
</dbReference>
<dbReference type="AlphaFoldDB" id="A0A9D1ECA6"/>
<organism evidence="3 4">
    <name type="scientific">Candidatus Fimimorpha faecalis</name>
    <dbReference type="NCBI Taxonomy" id="2840824"/>
    <lineage>
        <taxon>Bacteria</taxon>
        <taxon>Bacillati</taxon>
        <taxon>Bacillota</taxon>
        <taxon>Clostridia</taxon>
        <taxon>Eubacteriales</taxon>
        <taxon>Candidatus Fimimorpha</taxon>
    </lineage>
</organism>
<gene>
    <name evidence="3" type="ORF">IAC96_02050</name>
</gene>
<dbReference type="EMBL" id="DVHN01000021">
    <property type="protein sequence ID" value="HIR87711.1"/>
    <property type="molecule type" value="Genomic_DNA"/>
</dbReference>
<dbReference type="Proteomes" id="UP000824201">
    <property type="component" value="Unassembled WGS sequence"/>
</dbReference>
<evidence type="ECO:0000259" key="2">
    <source>
        <dbReference type="Pfam" id="PF04892"/>
    </source>
</evidence>
<keyword evidence="1" id="KW-0472">Membrane</keyword>
<keyword evidence="1" id="KW-1133">Transmembrane helix</keyword>
<evidence type="ECO:0000313" key="4">
    <source>
        <dbReference type="Proteomes" id="UP000824201"/>
    </source>
</evidence>
<evidence type="ECO:0000313" key="3">
    <source>
        <dbReference type="EMBL" id="HIR87711.1"/>
    </source>
</evidence>
<dbReference type="InterPro" id="IPR006976">
    <property type="entry name" value="VanZ-like"/>
</dbReference>
<dbReference type="Pfam" id="PF04892">
    <property type="entry name" value="VanZ"/>
    <property type="match status" value="1"/>
</dbReference>
<reference evidence="3" key="2">
    <citation type="journal article" date="2021" name="PeerJ">
        <title>Extensive microbial diversity within the chicken gut microbiome revealed by metagenomics and culture.</title>
        <authorList>
            <person name="Gilroy R."/>
            <person name="Ravi A."/>
            <person name="Getino M."/>
            <person name="Pursley I."/>
            <person name="Horton D.L."/>
            <person name="Alikhan N.F."/>
            <person name="Baker D."/>
            <person name="Gharbi K."/>
            <person name="Hall N."/>
            <person name="Watson M."/>
            <person name="Adriaenssens E.M."/>
            <person name="Foster-Nyarko E."/>
            <person name="Jarju S."/>
            <person name="Secka A."/>
            <person name="Antonio M."/>
            <person name="Oren A."/>
            <person name="Chaudhuri R.R."/>
            <person name="La Ragione R."/>
            <person name="Hildebrand F."/>
            <person name="Pallen M.J."/>
        </authorList>
    </citation>
    <scope>NUCLEOTIDE SEQUENCE</scope>
    <source>
        <strain evidence="3">ChiW13-3771</strain>
    </source>
</reference>
<feature type="transmembrane region" description="Helical" evidence="1">
    <location>
        <begin position="126"/>
        <end position="142"/>
    </location>
</feature>
<feature type="transmembrane region" description="Helical" evidence="1">
    <location>
        <begin position="9"/>
        <end position="29"/>
    </location>
</feature>
<name>A0A9D1ECA6_9FIRM</name>